<accession>A0A0B2U617</accession>
<evidence type="ECO:0000313" key="6">
    <source>
        <dbReference type="Proteomes" id="UP000031012"/>
    </source>
</evidence>
<dbReference type="GO" id="GO:0004165">
    <property type="term" value="F:delta(3)-delta(2)-enoyl-CoA isomerase activity"/>
    <property type="evidence" value="ECO:0007669"/>
    <property type="project" value="UniProtKB-ARBA"/>
</dbReference>
<dbReference type="PANTHER" id="PTHR43684">
    <property type="match status" value="1"/>
</dbReference>
<proteinExistence type="inferred from homology"/>
<dbReference type="AlphaFoldDB" id="A0A0B2U617"/>
<dbReference type="Gene3D" id="3.90.226.10">
    <property type="entry name" value="2-enoyl-CoA Hydratase, Chain A, domain 1"/>
    <property type="match status" value="1"/>
</dbReference>
<keyword evidence="4" id="KW-0413">Isomerase</keyword>
<evidence type="ECO:0000313" key="5">
    <source>
        <dbReference type="EMBL" id="KHN66376.1"/>
    </source>
</evidence>
<keyword evidence="3" id="KW-0576">Peroxisome</keyword>
<dbReference type="CDD" id="cd06558">
    <property type="entry name" value="crotonase-like"/>
    <property type="match status" value="1"/>
</dbReference>
<reference evidence="5 6" key="1">
    <citation type="submission" date="2014-03" db="EMBL/GenBank/DDBJ databases">
        <title>Genome sequence of the diesel-degrader and plant-growth promoter Acinetobacter oleivorans PF-1 isolated from the roots of poplar tree.</title>
        <authorList>
            <person name="Gkorezis P."/>
            <person name="van Hamme J."/>
            <person name="Rineau F."/>
            <person name="Vangronsveld J."/>
            <person name="Francetti A."/>
        </authorList>
    </citation>
    <scope>NUCLEOTIDE SEQUENCE [LARGE SCALE GENOMIC DNA]</scope>
    <source>
        <strain evidence="5 6">PF1</strain>
    </source>
</reference>
<sequence length="266" mass="28940">MTLSCIQQPHQHLNANLEGGVLTLAINRPEAKNALYGELYLWIAKALDEADLNKEVRVVVLRGAEQDFTAGNDMKDFMGFVQNPNTGPAGEVPPFVLLKAAAKLSKPLIVAIKGVAIGIGVTILLHADLVFADNTALFQIPFVSLGLSPEGGASQLLVQQAGYHKAAELLFTAKKFNAETAVQAGLVNEVVEDAYVSAQQTAQHLAALPLASLKQTKALMKHNLEQIIECVDHEAEIFMQRVRSPEMLEAVQAFMQKRKPDFSQFN</sequence>
<dbReference type="SUPFAM" id="SSF52096">
    <property type="entry name" value="ClpP/crotonase"/>
    <property type="match status" value="1"/>
</dbReference>
<evidence type="ECO:0000256" key="1">
    <source>
        <dbReference type="ARBA" id="ARBA00004275"/>
    </source>
</evidence>
<evidence type="ECO:0000256" key="4">
    <source>
        <dbReference type="ARBA" id="ARBA00023235"/>
    </source>
</evidence>
<gene>
    <name evidence="5" type="ORF">DH17_03445</name>
</gene>
<dbReference type="InterPro" id="IPR014748">
    <property type="entry name" value="Enoyl-CoA_hydra_C"/>
</dbReference>
<dbReference type="InterPro" id="IPR029045">
    <property type="entry name" value="ClpP/crotonase-like_dom_sf"/>
</dbReference>
<comment type="similarity">
    <text evidence="2">Belongs to the enoyl-CoA hydratase/isomerase family.</text>
</comment>
<organism evidence="5 6">
    <name type="scientific">Acinetobacter oleivorans</name>
    <dbReference type="NCBI Taxonomy" id="1148157"/>
    <lineage>
        <taxon>Bacteria</taxon>
        <taxon>Pseudomonadati</taxon>
        <taxon>Pseudomonadota</taxon>
        <taxon>Gammaproteobacteria</taxon>
        <taxon>Moraxellales</taxon>
        <taxon>Moraxellaceae</taxon>
        <taxon>Acinetobacter</taxon>
    </lineage>
</organism>
<dbReference type="InterPro" id="IPR001753">
    <property type="entry name" value="Enoyl-CoA_hydra/iso"/>
</dbReference>
<name>A0A0B2U617_9GAMM</name>
<dbReference type="PANTHER" id="PTHR43684:SF1">
    <property type="entry name" value="ENOYL-COA DELTA ISOMERASE 2"/>
    <property type="match status" value="1"/>
</dbReference>
<comment type="caution">
    <text evidence="5">The sequence shown here is derived from an EMBL/GenBank/DDBJ whole genome shotgun (WGS) entry which is preliminary data.</text>
</comment>
<dbReference type="EMBL" id="JHQK01000013">
    <property type="protein sequence ID" value="KHN66376.1"/>
    <property type="molecule type" value="Genomic_DNA"/>
</dbReference>
<dbReference type="Proteomes" id="UP000031012">
    <property type="component" value="Unassembled WGS sequence"/>
</dbReference>
<dbReference type="Pfam" id="PF00378">
    <property type="entry name" value="ECH_1"/>
    <property type="match status" value="1"/>
</dbReference>
<evidence type="ECO:0000256" key="2">
    <source>
        <dbReference type="ARBA" id="ARBA00005254"/>
    </source>
</evidence>
<dbReference type="Gene3D" id="1.10.12.10">
    <property type="entry name" value="Lyase 2-enoyl-coa Hydratase, Chain A, domain 2"/>
    <property type="match status" value="1"/>
</dbReference>
<protein>
    <submittedName>
        <fullName evidence="5">Enoyl-CoA hydratase</fullName>
    </submittedName>
</protein>
<comment type="subcellular location">
    <subcellularLocation>
        <location evidence="1">Peroxisome</location>
    </subcellularLocation>
</comment>
<evidence type="ECO:0000256" key="3">
    <source>
        <dbReference type="ARBA" id="ARBA00023140"/>
    </source>
</evidence>
<dbReference type="InterPro" id="IPR051053">
    <property type="entry name" value="ECH/Chromodomain_protein"/>
</dbReference>